<dbReference type="Proteomes" id="UP000184517">
    <property type="component" value="Unassembled WGS sequence"/>
</dbReference>
<dbReference type="FunFam" id="3.30.70.270:FF:000001">
    <property type="entry name" value="Diguanylate cyclase domain protein"/>
    <property type="match status" value="1"/>
</dbReference>
<dbReference type="AlphaFoldDB" id="A0A1M5GNQ2"/>
<dbReference type="Pfam" id="PF00990">
    <property type="entry name" value="GGDEF"/>
    <property type="match status" value="1"/>
</dbReference>
<evidence type="ECO:0000313" key="7">
    <source>
        <dbReference type="Proteomes" id="UP000184517"/>
    </source>
</evidence>
<dbReference type="EMBL" id="FQVF01000015">
    <property type="protein sequence ID" value="SHG05420.1"/>
    <property type="molecule type" value="Genomic_DNA"/>
</dbReference>
<feature type="domain" description="GGDEF" evidence="5">
    <location>
        <begin position="258"/>
        <end position="388"/>
    </location>
</feature>
<comment type="cofactor">
    <cofactor evidence="1">
        <name>Mg(2+)</name>
        <dbReference type="ChEBI" id="CHEBI:18420"/>
    </cofactor>
</comment>
<dbReference type="SUPFAM" id="SSF55073">
    <property type="entry name" value="Nucleotide cyclase"/>
    <property type="match status" value="1"/>
</dbReference>
<dbReference type="InterPro" id="IPR029787">
    <property type="entry name" value="Nucleotide_cyclase"/>
</dbReference>
<dbReference type="NCBIfam" id="TIGR00254">
    <property type="entry name" value="GGDEF"/>
    <property type="match status" value="1"/>
</dbReference>
<comment type="catalytic activity">
    <reaction evidence="3">
        <text>2 GTP = 3',3'-c-di-GMP + 2 diphosphate</text>
        <dbReference type="Rhea" id="RHEA:24898"/>
        <dbReference type="ChEBI" id="CHEBI:33019"/>
        <dbReference type="ChEBI" id="CHEBI:37565"/>
        <dbReference type="ChEBI" id="CHEBI:58805"/>
        <dbReference type="EC" id="2.7.7.65"/>
    </reaction>
</comment>
<keyword evidence="4" id="KW-0812">Transmembrane</keyword>
<evidence type="ECO:0000256" key="4">
    <source>
        <dbReference type="SAM" id="Phobius"/>
    </source>
</evidence>
<feature type="transmembrane region" description="Helical" evidence="4">
    <location>
        <begin position="190"/>
        <end position="212"/>
    </location>
</feature>
<dbReference type="SMART" id="SM00267">
    <property type="entry name" value="GGDEF"/>
    <property type="match status" value="1"/>
</dbReference>
<keyword evidence="7" id="KW-1185">Reference proteome</keyword>
<accession>A0A1M5GNQ2</accession>
<dbReference type="EC" id="2.7.7.65" evidence="2"/>
<dbReference type="InterPro" id="IPR000160">
    <property type="entry name" value="GGDEF_dom"/>
</dbReference>
<organism evidence="6 7">
    <name type="scientific">Marinomonas polaris DSM 16579</name>
    <dbReference type="NCBI Taxonomy" id="1122206"/>
    <lineage>
        <taxon>Bacteria</taxon>
        <taxon>Pseudomonadati</taxon>
        <taxon>Pseudomonadota</taxon>
        <taxon>Gammaproteobacteria</taxon>
        <taxon>Oceanospirillales</taxon>
        <taxon>Oceanospirillaceae</taxon>
        <taxon>Marinomonas</taxon>
    </lineage>
</organism>
<feature type="transmembrane region" description="Helical" evidence="4">
    <location>
        <begin position="114"/>
        <end position="136"/>
    </location>
</feature>
<dbReference type="CDD" id="cd01949">
    <property type="entry name" value="GGDEF"/>
    <property type="match status" value="1"/>
</dbReference>
<dbReference type="Gene3D" id="3.30.70.270">
    <property type="match status" value="1"/>
</dbReference>
<proteinExistence type="predicted"/>
<feature type="transmembrane region" description="Helical" evidence="4">
    <location>
        <begin position="88"/>
        <end position="107"/>
    </location>
</feature>
<evidence type="ECO:0000256" key="1">
    <source>
        <dbReference type="ARBA" id="ARBA00001946"/>
    </source>
</evidence>
<evidence type="ECO:0000259" key="5">
    <source>
        <dbReference type="PROSITE" id="PS50887"/>
    </source>
</evidence>
<reference evidence="7" key="1">
    <citation type="submission" date="2016-11" db="EMBL/GenBank/DDBJ databases">
        <authorList>
            <person name="Varghese N."/>
            <person name="Submissions S."/>
        </authorList>
    </citation>
    <scope>NUCLEOTIDE SEQUENCE [LARGE SCALE GENOMIC DNA]</scope>
    <source>
        <strain evidence="7">DSM 16579</strain>
    </source>
</reference>
<dbReference type="STRING" id="1122206.SAMN02745753_03162"/>
<name>A0A1M5GNQ2_9GAMM</name>
<sequence length="388" mass="44452">MNQSRFYFVIIKVQLIDEKALLYTQLNKSRIAALVVNTSKFKHQHSFTSNHIFNSLQQTSKILNTASSIGCVAHFIFILLFIYLDHPLLAWINILSVSAWLLTFWFNRIGRHDISILIMSIEVLSHAVLATSLLGVEAGFQYYLWPMALLLMAIPCFSVAWSTVIALIHITAFTLLNVFSQDKADSLTSYYPLFFIFNVMGASLPFIITAAISRSAYDKQYFLMAELAEKDELTQLFNRRFGLEALNYYANQKGEDKAPFCISLVDVDHFKRVNDQLGHSKGDEILVKISSYLSKSMRETDISSRWGGEEFLFIFPNVELAKIQQRIETICKEMPNHVFLENWDKTISCSFGLIQVEENETAEDALKRVDDSLYQAKKNGRYQVVSDH</sequence>
<protein>
    <recommendedName>
        <fullName evidence="2">diguanylate cyclase</fullName>
        <ecNumber evidence="2">2.7.7.65</ecNumber>
    </recommendedName>
</protein>
<feature type="transmembrane region" description="Helical" evidence="4">
    <location>
        <begin position="148"/>
        <end position="178"/>
    </location>
</feature>
<dbReference type="GO" id="GO:0052621">
    <property type="term" value="F:diguanylate cyclase activity"/>
    <property type="evidence" value="ECO:0007669"/>
    <property type="project" value="UniProtKB-EC"/>
</dbReference>
<dbReference type="InterPro" id="IPR043128">
    <property type="entry name" value="Rev_trsase/Diguanyl_cyclase"/>
</dbReference>
<evidence type="ECO:0000256" key="3">
    <source>
        <dbReference type="ARBA" id="ARBA00034247"/>
    </source>
</evidence>
<keyword evidence="4" id="KW-1133">Transmembrane helix</keyword>
<gene>
    <name evidence="6" type="ORF">SAMN02745753_03162</name>
</gene>
<feature type="transmembrane region" description="Helical" evidence="4">
    <location>
        <begin position="62"/>
        <end position="82"/>
    </location>
</feature>
<dbReference type="OrthoDB" id="9759607at2"/>
<keyword evidence="4" id="KW-0472">Membrane</keyword>
<evidence type="ECO:0000256" key="2">
    <source>
        <dbReference type="ARBA" id="ARBA00012528"/>
    </source>
</evidence>
<dbReference type="PANTHER" id="PTHR45138">
    <property type="entry name" value="REGULATORY COMPONENTS OF SENSORY TRANSDUCTION SYSTEM"/>
    <property type="match status" value="1"/>
</dbReference>
<dbReference type="PROSITE" id="PS50887">
    <property type="entry name" value="GGDEF"/>
    <property type="match status" value="1"/>
</dbReference>
<evidence type="ECO:0000313" key="6">
    <source>
        <dbReference type="EMBL" id="SHG05420.1"/>
    </source>
</evidence>
<dbReference type="PANTHER" id="PTHR45138:SF9">
    <property type="entry name" value="DIGUANYLATE CYCLASE DGCM-RELATED"/>
    <property type="match status" value="1"/>
</dbReference>
<dbReference type="InterPro" id="IPR050469">
    <property type="entry name" value="Diguanylate_Cyclase"/>
</dbReference>